<dbReference type="Gene3D" id="3.40.33.10">
    <property type="entry name" value="CAP"/>
    <property type="match status" value="1"/>
</dbReference>
<gene>
    <name evidence="3" type="ORF">CSC2_17140</name>
</gene>
<sequence>MKKFLCFYFSLIISLNIFSHSCMADTKPYYSTESNYIELYKTKCLDNINTIRSSYSLPKFSIDSELSNSAQVYLNNFKPYENDLYQSHSNPDINYCIYKQRLTNQYSINSTMLTQALIEDYKGYLLNPNISKIGFYVIADNQTITCSFAFKYN</sequence>
<dbReference type="RefSeq" id="WP_206869313.1">
    <property type="nucleotide sequence ID" value="NZ_BMBA01000001.1"/>
</dbReference>
<dbReference type="EMBL" id="BMBA01000001">
    <property type="protein sequence ID" value="GFZ31188.1"/>
    <property type="molecule type" value="Genomic_DNA"/>
</dbReference>
<reference evidence="3 4" key="1">
    <citation type="journal article" date="2021" name="Int. J. Syst. Evol. Microbiol.">
        <title>Clostridium zeae sp. nov., isolated from corn silage.</title>
        <authorList>
            <person name="Kobayashi H."/>
            <person name="Tanizawa Y."/>
            <person name="Yagura M."/>
            <person name="Sakamoto M."/>
            <person name="Ohkuma M."/>
            <person name="Tohno M."/>
        </authorList>
    </citation>
    <scope>NUCLEOTIDE SEQUENCE [LARGE SCALE GENOMIC DNA]</scope>
    <source>
        <strain evidence="3 4">CSC2</strain>
    </source>
</reference>
<organism evidence="3 4">
    <name type="scientific">Clostridium zeae</name>
    <dbReference type="NCBI Taxonomy" id="2759022"/>
    <lineage>
        <taxon>Bacteria</taxon>
        <taxon>Bacillati</taxon>
        <taxon>Bacillota</taxon>
        <taxon>Clostridia</taxon>
        <taxon>Eubacteriales</taxon>
        <taxon>Clostridiaceae</taxon>
        <taxon>Clostridium</taxon>
    </lineage>
</organism>
<protein>
    <recommendedName>
        <fullName evidence="2">SCP domain-containing protein</fullName>
    </recommendedName>
</protein>
<accession>A0ABQ1E9K9</accession>
<evidence type="ECO:0000259" key="2">
    <source>
        <dbReference type="Pfam" id="PF00188"/>
    </source>
</evidence>
<keyword evidence="1" id="KW-0732">Signal</keyword>
<feature type="domain" description="SCP" evidence="2">
    <location>
        <begin position="45"/>
        <end position="140"/>
    </location>
</feature>
<dbReference type="InterPro" id="IPR014044">
    <property type="entry name" value="CAP_dom"/>
</dbReference>
<dbReference type="InterPro" id="IPR035940">
    <property type="entry name" value="CAP_sf"/>
</dbReference>
<feature type="signal peptide" evidence="1">
    <location>
        <begin position="1"/>
        <end position="24"/>
    </location>
</feature>
<evidence type="ECO:0000313" key="3">
    <source>
        <dbReference type="EMBL" id="GFZ31188.1"/>
    </source>
</evidence>
<name>A0ABQ1E9K9_9CLOT</name>
<keyword evidence="4" id="KW-1185">Reference proteome</keyword>
<dbReference type="Pfam" id="PF00188">
    <property type="entry name" value="CAP"/>
    <property type="match status" value="1"/>
</dbReference>
<dbReference type="Proteomes" id="UP000663802">
    <property type="component" value="Unassembled WGS sequence"/>
</dbReference>
<comment type="caution">
    <text evidence="3">The sequence shown here is derived from an EMBL/GenBank/DDBJ whole genome shotgun (WGS) entry which is preliminary data.</text>
</comment>
<dbReference type="SUPFAM" id="SSF55797">
    <property type="entry name" value="PR-1-like"/>
    <property type="match status" value="1"/>
</dbReference>
<proteinExistence type="predicted"/>
<feature type="chain" id="PRO_5046807792" description="SCP domain-containing protein" evidence="1">
    <location>
        <begin position="25"/>
        <end position="153"/>
    </location>
</feature>
<evidence type="ECO:0000313" key="4">
    <source>
        <dbReference type="Proteomes" id="UP000663802"/>
    </source>
</evidence>
<evidence type="ECO:0000256" key="1">
    <source>
        <dbReference type="SAM" id="SignalP"/>
    </source>
</evidence>